<evidence type="ECO:0000313" key="2">
    <source>
        <dbReference type="EMBL" id="GBN77247.1"/>
    </source>
</evidence>
<reference evidence="2 3" key="1">
    <citation type="journal article" date="2019" name="Sci. Rep.">
        <title>Orb-weaving spider Araneus ventricosus genome elucidates the spidroin gene catalogue.</title>
        <authorList>
            <person name="Kono N."/>
            <person name="Nakamura H."/>
            <person name="Ohtoshi R."/>
            <person name="Moran D.A.P."/>
            <person name="Shinohara A."/>
            <person name="Yoshida Y."/>
            <person name="Fujiwara M."/>
            <person name="Mori M."/>
            <person name="Tomita M."/>
            <person name="Arakawa K."/>
        </authorList>
    </citation>
    <scope>NUCLEOTIDE SEQUENCE [LARGE SCALE GENOMIC DNA]</scope>
</reference>
<accession>A0A4Y2RN65</accession>
<proteinExistence type="predicted"/>
<dbReference type="EMBL" id="BGPR01017769">
    <property type="protein sequence ID" value="GBN77247.1"/>
    <property type="molecule type" value="Genomic_DNA"/>
</dbReference>
<organism evidence="2 3">
    <name type="scientific">Araneus ventricosus</name>
    <name type="common">Orbweaver spider</name>
    <name type="synonym">Epeira ventricosa</name>
    <dbReference type="NCBI Taxonomy" id="182803"/>
    <lineage>
        <taxon>Eukaryota</taxon>
        <taxon>Metazoa</taxon>
        <taxon>Ecdysozoa</taxon>
        <taxon>Arthropoda</taxon>
        <taxon>Chelicerata</taxon>
        <taxon>Arachnida</taxon>
        <taxon>Araneae</taxon>
        <taxon>Araneomorphae</taxon>
        <taxon>Entelegynae</taxon>
        <taxon>Araneoidea</taxon>
        <taxon>Araneidae</taxon>
        <taxon>Araneus</taxon>
    </lineage>
</organism>
<feature type="coiled-coil region" evidence="1">
    <location>
        <begin position="101"/>
        <end position="154"/>
    </location>
</feature>
<evidence type="ECO:0000256" key="1">
    <source>
        <dbReference type="SAM" id="Coils"/>
    </source>
</evidence>
<comment type="caution">
    <text evidence="2">The sequence shown here is derived from an EMBL/GenBank/DDBJ whole genome shotgun (WGS) entry which is preliminary data.</text>
</comment>
<name>A0A4Y2RN65_ARAVE</name>
<gene>
    <name evidence="2" type="ORF">AVEN_130042_1</name>
</gene>
<keyword evidence="3" id="KW-1185">Reference proteome</keyword>
<dbReference type="Proteomes" id="UP000499080">
    <property type="component" value="Unassembled WGS sequence"/>
</dbReference>
<dbReference type="OrthoDB" id="6432391at2759"/>
<sequence length="160" mass="18620">MSCECPVSHLKDSGKRLKDSGKRLKQSGLWQWYIQGPEVLLEDADDRTMGNQDSIIRQRSHETRTSVGEVSLVPHRKRYNMEFSPSLSRASVKSVSSQYSVEELQEKIGELRKQHRENVGEFLKVQTMQRERMIQGLEEKLAARRDRRERKVEQIPPVSI</sequence>
<evidence type="ECO:0000313" key="3">
    <source>
        <dbReference type="Proteomes" id="UP000499080"/>
    </source>
</evidence>
<protein>
    <submittedName>
        <fullName evidence="2">Uncharacterized protein</fullName>
    </submittedName>
</protein>
<keyword evidence="1" id="KW-0175">Coiled coil</keyword>
<dbReference type="AlphaFoldDB" id="A0A4Y2RN65"/>